<dbReference type="SUPFAM" id="SSF52821">
    <property type="entry name" value="Rhodanese/Cell cycle control phosphatase"/>
    <property type="match status" value="1"/>
</dbReference>
<gene>
    <name evidence="2" type="ORF">WR164_07640</name>
</gene>
<evidence type="ECO:0000313" key="2">
    <source>
        <dbReference type="EMBL" id="GLB46785.1"/>
    </source>
</evidence>
<dbReference type="PROSITE" id="PS50206">
    <property type="entry name" value="RHODANESE_3"/>
    <property type="match status" value="1"/>
</dbReference>
<dbReference type="InterPro" id="IPR001763">
    <property type="entry name" value="Rhodanese-like_dom"/>
</dbReference>
<dbReference type="Proteomes" id="UP001144204">
    <property type="component" value="Unassembled WGS sequence"/>
</dbReference>
<proteinExistence type="predicted"/>
<dbReference type="CDD" id="cd00158">
    <property type="entry name" value="RHOD"/>
    <property type="match status" value="1"/>
</dbReference>
<reference evidence="2" key="1">
    <citation type="submission" date="2022-07" db="EMBL/GenBank/DDBJ databases">
        <authorList>
            <person name="Kouya T."/>
            <person name="Ishiyama Y."/>
        </authorList>
    </citation>
    <scope>NUCLEOTIDE SEQUENCE</scope>
    <source>
        <strain evidence="2">WR16-4</strain>
    </source>
</reference>
<dbReference type="InterPro" id="IPR050229">
    <property type="entry name" value="GlpE_sulfurtransferase"/>
</dbReference>
<feature type="domain" description="Rhodanese" evidence="1">
    <location>
        <begin position="40"/>
        <end position="125"/>
    </location>
</feature>
<reference evidence="2" key="2">
    <citation type="journal article" date="2023" name="PLoS ONE">
        <title>Philodulcilactobacillus myokoensis gen. nov., sp. nov., a fructophilic, acidophilic, and agar-phobic lactic acid bacterium isolated from fermented vegetable extracts.</title>
        <authorList>
            <person name="Kouya T."/>
            <person name="Ishiyama Y."/>
            <person name="Ohashi S."/>
            <person name="Kumakubo R."/>
            <person name="Yamazaki T."/>
            <person name="Otaki T."/>
        </authorList>
    </citation>
    <scope>NUCLEOTIDE SEQUENCE</scope>
    <source>
        <strain evidence="2">WR16-4</strain>
    </source>
</reference>
<dbReference type="EMBL" id="BRPL01000002">
    <property type="protein sequence ID" value="GLB46785.1"/>
    <property type="molecule type" value="Genomic_DNA"/>
</dbReference>
<dbReference type="InterPro" id="IPR036873">
    <property type="entry name" value="Rhodanese-like_dom_sf"/>
</dbReference>
<dbReference type="PANTHER" id="PTHR43031:SF18">
    <property type="entry name" value="RHODANESE-RELATED SULFURTRANSFERASES"/>
    <property type="match status" value="1"/>
</dbReference>
<evidence type="ECO:0000313" key="3">
    <source>
        <dbReference type="Proteomes" id="UP001144204"/>
    </source>
</evidence>
<sequence>MQVIIIIIILLVLWGLWTLITRMRVNRIAKFLSQNDFEAGKRKAQIIDLREEKTFKAGHILGARNMPYSTLRTFYSGIRNDLPVYLYDQGKAISMRAALLLHKKGYHKLFILKDGYRNWDGKTKKN</sequence>
<accession>A0A9W6B1H7</accession>
<organism evidence="2 3">
    <name type="scientific">Philodulcilactobacillus myokoensis</name>
    <dbReference type="NCBI Taxonomy" id="2929573"/>
    <lineage>
        <taxon>Bacteria</taxon>
        <taxon>Bacillati</taxon>
        <taxon>Bacillota</taxon>
        <taxon>Bacilli</taxon>
        <taxon>Lactobacillales</taxon>
        <taxon>Lactobacillaceae</taxon>
        <taxon>Philodulcilactobacillus</taxon>
    </lineage>
</organism>
<name>A0A9W6B1H7_9LACO</name>
<dbReference type="Gene3D" id="3.40.250.10">
    <property type="entry name" value="Rhodanese-like domain"/>
    <property type="match status" value="1"/>
</dbReference>
<protein>
    <submittedName>
        <fullName evidence="2">Sulfurtransferase</fullName>
    </submittedName>
</protein>
<keyword evidence="3" id="KW-1185">Reference proteome</keyword>
<dbReference type="SMART" id="SM00450">
    <property type="entry name" value="RHOD"/>
    <property type="match status" value="1"/>
</dbReference>
<dbReference type="RefSeq" id="WP_286136245.1">
    <property type="nucleotide sequence ID" value="NZ_BRPL01000002.1"/>
</dbReference>
<evidence type="ECO:0000259" key="1">
    <source>
        <dbReference type="PROSITE" id="PS50206"/>
    </source>
</evidence>
<dbReference type="Pfam" id="PF00581">
    <property type="entry name" value="Rhodanese"/>
    <property type="match status" value="1"/>
</dbReference>
<comment type="caution">
    <text evidence="2">The sequence shown here is derived from an EMBL/GenBank/DDBJ whole genome shotgun (WGS) entry which is preliminary data.</text>
</comment>
<dbReference type="PANTHER" id="PTHR43031">
    <property type="entry name" value="FAD-DEPENDENT OXIDOREDUCTASE"/>
    <property type="match status" value="1"/>
</dbReference>
<dbReference type="AlphaFoldDB" id="A0A9W6B1H7"/>